<dbReference type="EMBL" id="CP061539">
    <property type="protein sequence ID" value="QNV36821.1"/>
    <property type="molecule type" value="Genomic_DNA"/>
</dbReference>
<accession>A0A7H2BAX5</accession>
<feature type="domain" description="Carboxylesterase type B" evidence="1">
    <location>
        <begin position="19"/>
        <end position="331"/>
    </location>
</feature>
<dbReference type="InterPro" id="IPR050309">
    <property type="entry name" value="Type-B_Carboxylest/Lipase"/>
</dbReference>
<sequence length="432" mass="48333">MPLTISTHTSSIQPHRRGRVLEVLGIPYATSDRFGYPQPVALEDLPADFDPSQPAPAAPQLIRGGGQPDIRQSVLMSEDCQNLSVIIPADIQEDEKLPVMVYFHGGSYVVGSGDGARYNPDKLLAEHRVILVRVTYRLGILGFLGGTEERPANLGLLDVREALRWVKKYISQFGGDPNNITAFGQSAGGDLISRLMISEGVIEEELIHKAIIQSAPLDLIHGKEKMAEFMLNEVIEKLPVDAPYEQYGELAYKMQMQNPIKFGFERSTMAFGTQLGHYPLPAAKDIDASYAKVAQHIKVLIGSNKRETAYFISHKLPYRVVRMMEPITRYFSQKMYAKTADHFAERHRKAGGEATRYLLQTGFPTHRMASAHCTELGLLFDNPSWKGSDLFGGLYAHEREEQARAVRDIWATFAKTGDIRRELANKARIEFS</sequence>
<dbReference type="Proteomes" id="UP000516404">
    <property type="component" value="Chromosome"/>
</dbReference>
<reference evidence="2 3" key="1">
    <citation type="submission" date="2020-09" db="EMBL/GenBank/DDBJ databases">
        <title>Investigation of environmental microbes.</title>
        <authorList>
            <person name="Ou Y."/>
            <person name="Kang Q."/>
        </authorList>
    </citation>
    <scope>NUCLEOTIDE SEQUENCE [LARGE SCALE GENOMIC DNA]</scope>
    <source>
        <strain evidence="2 3">KJZ-14</strain>
    </source>
</reference>
<name>A0A7H2BAX5_9MICC</name>
<proteinExistence type="predicted"/>
<gene>
    <name evidence="2" type="ORF">IDM49_05935</name>
</gene>
<dbReference type="RefSeq" id="WP_190723863.1">
    <property type="nucleotide sequence ID" value="NZ_CP061539.1"/>
</dbReference>
<dbReference type="Gene3D" id="3.40.50.1820">
    <property type="entry name" value="alpha/beta hydrolase"/>
    <property type="match status" value="1"/>
</dbReference>
<dbReference type="SUPFAM" id="SSF53474">
    <property type="entry name" value="alpha/beta-Hydrolases"/>
    <property type="match status" value="1"/>
</dbReference>
<evidence type="ECO:0000313" key="2">
    <source>
        <dbReference type="EMBL" id="QNV36821.1"/>
    </source>
</evidence>
<dbReference type="PANTHER" id="PTHR11559">
    <property type="entry name" value="CARBOXYLESTERASE"/>
    <property type="match status" value="1"/>
</dbReference>
<dbReference type="Pfam" id="PF00135">
    <property type="entry name" value="COesterase"/>
    <property type="match status" value="1"/>
</dbReference>
<dbReference type="InterPro" id="IPR002018">
    <property type="entry name" value="CarbesteraseB"/>
</dbReference>
<dbReference type="GeneID" id="96623770"/>
<protein>
    <submittedName>
        <fullName evidence="2">Carboxylesterase family protein</fullName>
    </submittedName>
</protein>
<dbReference type="AlphaFoldDB" id="A0A7H2BAX5"/>
<dbReference type="KEGG" id="rter:IDM49_05935"/>
<evidence type="ECO:0000259" key="1">
    <source>
        <dbReference type="Pfam" id="PF00135"/>
    </source>
</evidence>
<keyword evidence="3" id="KW-1185">Reference proteome</keyword>
<dbReference type="InterPro" id="IPR029058">
    <property type="entry name" value="AB_hydrolase_fold"/>
</dbReference>
<organism evidence="2 3">
    <name type="scientific">Rothia terrae</name>
    <dbReference type="NCBI Taxonomy" id="396015"/>
    <lineage>
        <taxon>Bacteria</taxon>
        <taxon>Bacillati</taxon>
        <taxon>Actinomycetota</taxon>
        <taxon>Actinomycetes</taxon>
        <taxon>Micrococcales</taxon>
        <taxon>Micrococcaceae</taxon>
        <taxon>Rothia</taxon>
    </lineage>
</organism>
<evidence type="ECO:0000313" key="3">
    <source>
        <dbReference type="Proteomes" id="UP000516404"/>
    </source>
</evidence>